<organism evidence="1 2">
    <name type="scientific">Prauserella rugosa</name>
    <dbReference type="NCBI Taxonomy" id="43354"/>
    <lineage>
        <taxon>Bacteria</taxon>
        <taxon>Bacillati</taxon>
        <taxon>Actinomycetota</taxon>
        <taxon>Actinomycetes</taxon>
        <taxon>Pseudonocardiales</taxon>
        <taxon>Pseudonocardiaceae</taxon>
        <taxon>Prauserella</taxon>
    </lineage>
</organism>
<proteinExistence type="predicted"/>
<comment type="caution">
    <text evidence="1">The sequence shown here is derived from an EMBL/GenBank/DDBJ whole genome shotgun (WGS) entry which is preliminary data.</text>
</comment>
<evidence type="ECO:0000313" key="1">
    <source>
        <dbReference type="EMBL" id="TWH21444.1"/>
    </source>
</evidence>
<keyword evidence="2" id="KW-1185">Reference proteome</keyword>
<dbReference type="AlphaFoldDB" id="A0A660CGA3"/>
<reference evidence="1 2" key="1">
    <citation type="submission" date="2019-07" db="EMBL/GenBank/DDBJ databases">
        <title>R&amp;d 2014.</title>
        <authorList>
            <person name="Klenk H.-P."/>
        </authorList>
    </citation>
    <scope>NUCLEOTIDE SEQUENCE [LARGE SCALE GENOMIC DNA]</scope>
    <source>
        <strain evidence="1 2">DSM 43194</strain>
    </source>
</reference>
<dbReference type="Proteomes" id="UP000317303">
    <property type="component" value="Unassembled WGS sequence"/>
</dbReference>
<dbReference type="EMBL" id="VLJV01000001">
    <property type="protein sequence ID" value="TWH21444.1"/>
    <property type="molecule type" value="Genomic_DNA"/>
</dbReference>
<evidence type="ECO:0000313" key="2">
    <source>
        <dbReference type="Proteomes" id="UP000317303"/>
    </source>
</evidence>
<sequence>MAIVAAVVVVLALAAVAITGFWAPGFLVADDGARPVAKDVVDGINGRDTAALQELTCDDATDYVTSTIDDLEGRFPGQTTLEQFDETPDDAKALVRAAVDESGYTEYTVDLDPAGGGWCWKGLTKSGYATG</sequence>
<name>A0A660CGA3_9PSEU</name>
<accession>A0A660CGA3</accession>
<gene>
    <name evidence="1" type="ORF">JD82_03308</name>
</gene>
<protein>
    <submittedName>
        <fullName evidence="1">Uncharacterized protein</fullName>
    </submittedName>
</protein>